<dbReference type="InterPro" id="IPR003507">
    <property type="entry name" value="S66_fam"/>
</dbReference>
<dbReference type="InterPro" id="IPR027478">
    <property type="entry name" value="LdcA_N"/>
</dbReference>
<evidence type="ECO:0000313" key="6">
    <source>
        <dbReference type="Proteomes" id="UP000285146"/>
    </source>
</evidence>
<comment type="caution">
    <text evidence="5">The sequence shown here is derived from an EMBL/GenBank/DDBJ whole genome shotgun (WGS) entry which is preliminary data.</text>
</comment>
<dbReference type="SUPFAM" id="SSF52317">
    <property type="entry name" value="Class I glutamine amidotransferase-like"/>
    <property type="match status" value="1"/>
</dbReference>
<gene>
    <name evidence="5" type="ORF">VPNG_09705</name>
</gene>
<name>A0A423VJT2_9PEZI</name>
<dbReference type="InterPro" id="IPR029062">
    <property type="entry name" value="Class_I_gatase-like"/>
</dbReference>
<dbReference type="SUPFAM" id="SSF141986">
    <property type="entry name" value="LD-carboxypeptidase A C-terminal domain-like"/>
    <property type="match status" value="1"/>
</dbReference>
<dbReference type="InterPro" id="IPR027461">
    <property type="entry name" value="Carboxypeptidase_A_C_sf"/>
</dbReference>
<dbReference type="AlphaFoldDB" id="A0A423VJT2"/>
<dbReference type="PANTHER" id="PTHR30237:SF4">
    <property type="entry name" value="LD-CARBOXYPEPTIDASE C-TERMINAL DOMAIN-CONTAINING PROTEIN"/>
    <property type="match status" value="1"/>
</dbReference>
<dbReference type="Proteomes" id="UP000285146">
    <property type="component" value="Unassembled WGS sequence"/>
</dbReference>
<dbReference type="Pfam" id="PF17676">
    <property type="entry name" value="Peptidase_S66C"/>
    <property type="match status" value="1"/>
</dbReference>
<dbReference type="PANTHER" id="PTHR30237">
    <property type="entry name" value="MURAMOYLTETRAPEPTIDE CARBOXYPEPTIDASE"/>
    <property type="match status" value="1"/>
</dbReference>
<evidence type="ECO:0008006" key="7">
    <source>
        <dbReference type="Google" id="ProtNLM"/>
    </source>
</evidence>
<keyword evidence="2" id="KW-0378">Hydrolase</keyword>
<evidence type="ECO:0000313" key="5">
    <source>
        <dbReference type="EMBL" id="ROV91245.1"/>
    </source>
</evidence>
<dbReference type="Gene3D" id="3.40.50.10740">
    <property type="entry name" value="Class I glutamine amidotransferase-like"/>
    <property type="match status" value="1"/>
</dbReference>
<dbReference type="OrthoDB" id="5186469at2759"/>
<evidence type="ECO:0000259" key="3">
    <source>
        <dbReference type="Pfam" id="PF02016"/>
    </source>
</evidence>
<dbReference type="STRING" id="1230097.A0A423VJT2"/>
<accession>A0A423VJT2</accession>
<protein>
    <recommendedName>
        <fullName evidence="7">LD-carboxypeptidase C-terminal domain-containing protein</fullName>
    </recommendedName>
</protein>
<comment type="similarity">
    <text evidence="1">Belongs to the peptidase S66 family.</text>
</comment>
<dbReference type="Gene3D" id="3.50.30.60">
    <property type="entry name" value="LD-carboxypeptidase A C-terminal domain-like"/>
    <property type="match status" value="1"/>
</dbReference>
<reference evidence="5 6" key="1">
    <citation type="submission" date="2015-09" db="EMBL/GenBank/DDBJ databases">
        <title>Host preference determinants of Valsa canker pathogens revealed by comparative genomics.</title>
        <authorList>
            <person name="Yin Z."/>
            <person name="Huang L."/>
        </authorList>
    </citation>
    <scope>NUCLEOTIDE SEQUENCE [LARGE SCALE GENOMIC DNA]</scope>
    <source>
        <strain evidence="5 6">SXYLt</strain>
    </source>
</reference>
<sequence>MPPTTFPDIVVPKALRPGGTIAFVSPSMRLRETFPDPTARGQAVLESRGYKVKHFWTREDPSATTVSSHIAVRKAELLAAFSDPDVEAVVCMMGGQTMSELVPALLGDPAAVSVLARNPKVVVGMSDITHLHWLLRAATGLRTFYGPTVVPELGEYPAAMGFTVGGLLAAVTRPGEPAGPVPRSAVWRPRLPEFFFGDAASTAPSAYEPSPPWRWLRAGRAEGRIYGGCLSVVVRLGGIAPLVPDWSGRVIFLETQSAEGSLVAGFLLDRVRQFLADLVAQGVFDKVAGLVLGRFFGYNTEESRARVEKVVREVVIENEWVRNEKYGPFPVLMNVDIGHSSPMITLPMDALVRLDSEKDEFSILEAGVQ</sequence>
<evidence type="ECO:0000256" key="2">
    <source>
        <dbReference type="ARBA" id="ARBA00022801"/>
    </source>
</evidence>
<keyword evidence="6" id="KW-1185">Reference proteome</keyword>
<dbReference type="GO" id="GO:0016787">
    <property type="term" value="F:hydrolase activity"/>
    <property type="evidence" value="ECO:0007669"/>
    <property type="project" value="UniProtKB-KW"/>
</dbReference>
<feature type="domain" description="LD-carboxypeptidase C-terminal" evidence="4">
    <location>
        <begin position="222"/>
        <end position="354"/>
    </location>
</feature>
<organism evidence="5 6">
    <name type="scientific">Cytospora leucostoma</name>
    <dbReference type="NCBI Taxonomy" id="1230097"/>
    <lineage>
        <taxon>Eukaryota</taxon>
        <taxon>Fungi</taxon>
        <taxon>Dikarya</taxon>
        <taxon>Ascomycota</taxon>
        <taxon>Pezizomycotina</taxon>
        <taxon>Sordariomycetes</taxon>
        <taxon>Sordariomycetidae</taxon>
        <taxon>Diaporthales</taxon>
        <taxon>Cytosporaceae</taxon>
        <taxon>Cytospora</taxon>
    </lineage>
</organism>
<dbReference type="EMBL" id="LKEB01000092">
    <property type="protein sequence ID" value="ROV91245.1"/>
    <property type="molecule type" value="Genomic_DNA"/>
</dbReference>
<feature type="domain" description="LD-carboxypeptidase N-terminal" evidence="3">
    <location>
        <begin position="21"/>
        <end position="146"/>
    </location>
</feature>
<dbReference type="InterPro" id="IPR040921">
    <property type="entry name" value="Peptidase_S66C"/>
</dbReference>
<dbReference type="Pfam" id="PF02016">
    <property type="entry name" value="Peptidase_S66"/>
    <property type="match status" value="1"/>
</dbReference>
<proteinExistence type="inferred from homology"/>
<evidence type="ECO:0000256" key="1">
    <source>
        <dbReference type="ARBA" id="ARBA00010233"/>
    </source>
</evidence>
<dbReference type="PIRSF" id="PIRSF028757">
    <property type="entry name" value="LD-carboxypeptidase"/>
    <property type="match status" value="1"/>
</dbReference>
<dbReference type="InterPro" id="IPR040449">
    <property type="entry name" value="Peptidase_S66_N"/>
</dbReference>
<evidence type="ECO:0000259" key="4">
    <source>
        <dbReference type="Pfam" id="PF17676"/>
    </source>
</evidence>
<dbReference type="InParanoid" id="A0A423VJT2"/>